<dbReference type="Proteomes" id="UP000647172">
    <property type="component" value="Unassembled WGS sequence"/>
</dbReference>
<keyword evidence="3" id="KW-1185">Reference proteome</keyword>
<comment type="caution">
    <text evidence="2">The sequence shown here is derived from an EMBL/GenBank/DDBJ whole genome shotgun (WGS) entry which is preliminary data.</text>
</comment>
<dbReference type="AlphaFoldDB" id="A0A919JEQ6"/>
<organism evidence="2 3">
    <name type="scientific">Actinoplanes nipponensis</name>
    <dbReference type="NCBI Taxonomy" id="135950"/>
    <lineage>
        <taxon>Bacteria</taxon>
        <taxon>Bacillati</taxon>
        <taxon>Actinomycetota</taxon>
        <taxon>Actinomycetes</taxon>
        <taxon>Micromonosporales</taxon>
        <taxon>Micromonosporaceae</taxon>
        <taxon>Actinoplanes</taxon>
    </lineage>
</organism>
<reference evidence="2" key="1">
    <citation type="submission" date="2021-01" db="EMBL/GenBank/DDBJ databases">
        <title>Whole genome shotgun sequence of Actinoplanes nipponensis NBRC 14063.</title>
        <authorList>
            <person name="Komaki H."/>
            <person name="Tamura T."/>
        </authorList>
    </citation>
    <scope>NUCLEOTIDE SEQUENCE</scope>
    <source>
        <strain evidence="2">NBRC 14063</strain>
    </source>
</reference>
<dbReference type="EMBL" id="BOMQ01000017">
    <property type="protein sequence ID" value="GIE47836.1"/>
    <property type="molecule type" value="Genomic_DNA"/>
</dbReference>
<accession>A0A919JEQ6</accession>
<evidence type="ECO:0000313" key="2">
    <source>
        <dbReference type="EMBL" id="GIE47836.1"/>
    </source>
</evidence>
<gene>
    <name evidence="2" type="ORF">Ani05nite_13700</name>
</gene>
<proteinExistence type="predicted"/>
<dbReference type="Gene3D" id="3.30.1460.30">
    <property type="entry name" value="YgaC/TfoX-N like chaperone"/>
    <property type="match status" value="1"/>
</dbReference>
<dbReference type="Pfam" id="PF04993">
    <property type="entry name" value="TfoX_N"/>
    <property type="match status" value="1"/>
</dbReference>
<feature type="domain" description="TfoX N-terminal" evidence="1">
    <location>
        <begin position="14"/>
        <end position="98"/>
    </location>
</feature>
<sequence>MAYDEILAGRVRDRLAGLPGISDKRMFGSLAFLLDGRLAVGVTGDDLMVRVGPDGADDALTRPGARLMEMGGRRMRGWVRVDGAELDDDVLTEWLGRARDFLETLPPR</sequence>
<evidence type="ECO:0000313" key="3">
    <source>
        <dbReference type="Proteomes" id="UP000647172"/>
    </source>
</evidence>
<dbReference type="RefSeq" id="WP_203766093.1">
    <property type="nucleotide sequence ID" value="NZ_BAAAYJ010000116.1"/>
</dbReference>
<evidence type="ECO:0000259" key="1">
    <source>
        <dbReference type="Pfam" id="PF04993"/>
    </source>
</evidence>
<dbReference type="InterPro" id="IPR007076">
    <property type="entry name" value="TfoX_N"/>
</dbReference>
<dbReference type="SUPFAM" id="SSF159894">
    <property type="entry name" value="YgaC/TfoX-N like"/>
    <property type="match status" value="1"/>
</dbReference>
<name>A0A919JEQ6_9ACTN</name>
<protein>
    <recommendedName>
        <fullName evidence="1">TfoX N-terminal domain-containing protein</fullName>
    </recommendedName>
</protein>